<dbReference type="EMBL" id="CADCWL010000199">
    <property type="protein sequence ID" value="CAA9577457.1"/>
    <property type="molecule type" value="Genomic_DNA"/>
</dbReference>
<feature type="compositionally biased region" description="Low complexity" evidence="1">
    <location>
        <begin position="16"/>
        <end position="25"/>
    </location>
</feature>
<name>A0A6J4VIN2_9BACT</name>
<dbReference type="SUPFAM" id="SSF46565">
    <property type="entry name" value="Chaperone J-domain"/>
    <property type="match status" value="1"/>
</dbReference>
<protein>
    <recommendedName>
        <fullName evidence="3">J domain-containing protein</fullName>
    </recommendedName>
</protein>
<sequence length="199" mass="21239">MPAGPRSAPDPPPAAPRTTPLAANPEPGRRGGAGPTASPPVDPDADNYYQLLGVPYTATGAEITRAYRAAMKRTHPDRHRPERRAAAEERAKQLNRAYATLSKPLPRQAYDRTIRAAVVQDQLMGRYVGGFGVPQSGNGPDPVVRPPRPQQTPAQKREQAVADRNALVSIVVVFGGLAFLFVALLLLWAVARSLAGAAL</sequence>
<keyword evidence="2" id="KW-1133">Transmembrane helix</keyword>
<organism evidence="4">
    <name type="scientific">uncultured Thermomicrobiales bacterium</name>
    <dbReference type="NCBI Taxonomy" id="1645740"/>
    <lineage>
        <taxon>Bacteria</taxon>
        <taxon>Pseudomonadati</taxon>
        <taxon>Thermomicrobiota</taxon>
        <taxon>Thermomicrobia</taxon>
        <taxon>Thermomicrobiales</taxon>
        <taxon>environmental samples</taxon>
    </lineage>
</organism>
<evidence type="ECO:0000256" key="1">
    <source>
        <dbReference type="SAM" id="MobiDB-lite"/>
    </source>
</evidence>
<evidence type="ECO:0000313" key="4">
    <source>
        <dbReference type="EMBL" id="CAA9577457.1"/>
    </source>
</evidence>
<feature type="region of interest" description="Disordered" evidence="1">
    <location>
        <begin position="1"/>
        <end position="48"/>
    </location>
</feature>
<reference evidence="4" key="1">
    <citation type="submission" date="2020-02" db="EMBL/GenBank/DDBJ databases">
        <authorList>
            <person name="Meier V. D."/>
        </authorList>
    </citation>
    <scope>NUCLEOTIDE SEQUENCE</scope>
    <source>
        <strain evidence="4">AVDCRST_MAG19</strain>
    </source>
</reference>
<feature type="transmembrane region" description="Helical" evidence="2">
    <location>
        <begin position="166"/>
        <end position="191"/>
    </location>
</feature>
<dbReference type="Gene3D" id="1.10.287.110">
    <property type="entry name" value="DnaJ domain"/>
    <property type="match status" value="1"/>
</dbReference>
<accession>A0A6J4VIN2</accession>
<gene>
    <name evidence="4" type="ORF">AVDCRST_MAG19-3532</name>
</gene>
<dbReference type="PROSITE" id="PS50076">
    <property type="entry name" value="DNAJ_2"/>
    <property type="match status" value="1"/>
</dbReference>
<evidence type="ECO:0000259" key="3">
    <source>
        <dbReference type="PROSITE" id="PS50076"/>
    </source>
</evidence>
<dbReference type="InterPro" id="IPR001623">
    <property type="entry name" value="DnaJ_domain"/>
</dbReference>
<dbReference type="PRINTS" id="PR00625">
    <property type="entry name" value="JDOMAIN"/>
</dbReference>
<proteinExistence type="predicted"/>
<feature type="domain" description="J" evidence="3">
    <location>
        <begin position="47"/>
        <end position="114"/>
    </location>
</feature>
<keyword evidence="2" id="KW-0472">Membrane</keyword>
<dbReference type="SMART" id="SM00271">
    <property type="entry name" value="DnaJ"/>
    <property type="match status" value="1"/>
</dbReference>
<evidence type="ECO:0000256" key="2">
    <source>
        <dbReference type="SAM" id="Phobius"/>
    </source>
</evidence>
<keyword evidence="2" id="KW-0812">Transmembrane</keyword>
<dbReference type="CDD" id="cd06257">
    <property type="entry name" value="DnaJ"/>
    <property type="match status" value="1"/>
</dbReference>
<dbReference type="InterPro" id="IPR036869">
    <property type="entry name" value="J_dom_sf"/>
</dbReference>
<dbReference type="Pfam" id="PF00226">
    <property type="entry name" value="DnaJ"/>
    <property type="match status" value="1"/>
</dbReference>
<dbReference type="PANTHER" id="PTHR24074">
    <property type="entry name" value="CO-CHAPERONE PROTEIN DJLA"/>
    <property type="match status" value="1"/>
</dbReference>
<feature type="region of interest" description="Disordered" evidence="1">
    <location>
        <begin position="135"/>
        <end position="158"/>
    </location>
</feature>
<dbReference type="AlphaFoldDB" id="A0A6J4VIN2"/>
<dbReference type="InterPro" id="IPR050817">
    <property type="entry name" value="DjlA_DnaK_co-chaperone"/>
</dbReference>